<evidence type="ECO:0000313" key="2">
    <source>
        <dbReference type="EMBL" id="KAK2958268.1"/>
    </source>
</evidence>
<dbReference type="Proteomes" id="UP001281761">
    <property type="component" value="Unassembled WGS sequence"/>
</dbReference>
<organism evidence="2 3">
    <name type="scientific">Blattamonas nauphoetae</name>
    <dbReference type="NCBI Taxonomy" id="2049346"/>
    <lineage>
        <taxon>Eukaryota</taxon>
        <taxon>Metamonada</taxon>
        <taxon>Preaxostyla</taxon>
        <taxon>Oxymonadida</taxon>
        <taxon>Blattamonas</taxon>
    </lineage>
</organism>
<protein>
    <submittedName>
        <fullName evidence="2">Uncharacterized protein</fullName>
    </submittedName>
</protein>
<sequence length="612" mass="68299">MAQINSISLLPLMEPSDSTANDEMIALLLQQQFEQEEYLQNRISIISNIFEEQCNEILSDNDIPINQAVTPPPHDDPSEQYARYLNDKQLEDEDDEEDEQYEEDQIEREIAVNRFLGKKHIISANTLGSSTLRATEISEQSDSEEENLRGDNTQNDVYHFQDLPPNRQRLFERVAKAKETAYATRSKKASQIRMTLVLNQNRKQQKIKFVDYPSSLAQLCKIGTGAFNAKKKIQRVFDSEGTEIKIVTPDLFPSACTLYFSSGENFVTGTQSVSAPERPAVTTELPEHPVTFYAFLSSCHRLHALTKHPKYHYYKENFSLNSTILGLTDIGSLIILTISNRDSQFRSFEIFSDGHGRIPSSRGLSSIVSFSLSYHAIFVFLENGAIFEFKAPFQDSTFLHRLDLITFTELTHSATTIPTVQLADNTIVPSPKSFSESAIVSGGQSVPVFVNSDGSIFVRASQQDKSPAILFLDHSSFNQDQIVDSRSDHSHTIFLTAHGSILIFQGMGGTVYDFPVIGHAASALGRMIGQVQLPFVLSQSLRVKNIVYRDGQIFVLNTLGDILCTGTSGLEQFTDVTQSFLDNLHRGNPETIGLDLVKWISISNGVLTAVLG</sequence>
<gene>
    <name evidence="2" type="ORF">BLNAU_6755</name>
</gene>
<comment type="caution">
    <text evidence="2">The sequence shown here is derived from an EMBL/GenBank/DDBJ whole genome shotgun (WGS) entry which is preliminary data.</text>
</comment>
<evidence type="ECO:0000256" key="1">
    <source>
        <dbReference type="SAM" id="MobiDB-lite"/>
    </source>
</evidence>
<name>A0ABQ9Y3K0_9EUKA</name>
<feature type="region of interest" description="Disordered" evidence="1">
    <location>
        <begin position="133"/>
        <end position="152"/>
    </location>
</feature>
<evidence type="ECO:0000313" key="3">
    <source>
        <dbReference type="Proteomes" id="UP001281761"/>
    </source>
</evidence>
<keyword evidence="3" id="KW-1185">Reference proteome</keyword>
<reference evidence="2 3" key="1">
    <citation type="journal article" date="2022" name="bioRxiv">
        <title>Genomics of Preaxostyla Flagellates Illuminates Evolutionary Transitions and the Path Towards Mitochondrial Loss.</title>
        <authorList>
            <person name="Novak L.V.F."/>
            <person name="Treitli S.C."/>
            <person name="Pyrih J."/>
            <person name="Halakuc P."/>
            <person name="Pipaliya S.V."/>
            <person name="Vacek V."/>
            <person name="Brzon O."/>
            <person name="Soukal P."/>
            <person name="Eme L."/>
            <person name="Dacks J.B."/>
            <person name="Karnkowska A."/>
            <person name="Elias M."/>
            <person name="Hampl V."/>
        </authorList>
    </citation>
    <scope>NUCLEOTIDE SEQUENCE [LARGE SCALE GENOMIC DNA]</scope>
    <source>
        <strain evidence="2">NAU3</strain>
        <tissue evidence="2">Gut</tissue>
    </source>
</reference>
<proteinExistence type="predicted"/>
<accession>A0ABQ9Y3K0</accession>
<dbReference type="EMBL" id="JARBJD010000039">
    <property type="protein sequence ID" value="KAK2958268.1"/>
    <property type="molecule type" value="Genomic_DNA"/>
</dbReference>